<proteinExistence type="predicted"/>
<dbReference type="InterPro" id="IPR000210">
    <property type="entry name" value="BTB/POZ_dom"/>
</dbReference>
<reference evidence="2" key="1">
    <citation type="submission" date="2023-03" db="EMBL/GenBank/DDBJ databases">
        <title>Massive genome expansion in bonnet fungi (Mycena s.s.) driven by repeated elements and novel gene families across ecological guilds.</title>
        <authorList>
            <consortium name="Lawrence Berkeley National Laboratory"/>
            <person name="Harder C.B."/>
            <person name="Miyauchi S."/>
            <person name="Viragh M."/>
            <person name="Kuo A."/>
            <person name="Thoen E."/>
            <person name="Andreopoulos B."/>
            <person name="Lu D."/>
            <person name="Skrede I."/>
            <person name="Drula E."/>
            <person name="Henrissat B."/>
            <person name="Morin E."/>
            <person name="Kohler A."/>
            <person name="Barry K."/>
            <person name="LaButti K."/>
            <person name="Morin E."/>
            <person name="Salamov A."/>
            <person name="Lipzen A."/>
            <person name="Mereny Z."/>
            <person name="Hegedus B."/>
            <person name="Baldrian P."/>
            <person name="Stursova M."/>
            <person name="Weitz H."/>
            <person name="Taylor A."/>
            <person name="Grigoriev I.V."/>
            <person name="Nagy L.G."/>
            <person name="Martin F."/>
            <person name="Kauserud H."/>
        </authorList>
    </citation>
    <scope>NUCLEOTIDE SEQUENCE</scope>
    <source>
        <strain evidence="2">CBHHK002</strain>
    </source>
</reference>
<accession>A0AAD7A6Y8</accession>
<dbReference type="SMART" id="SM00225">
    <property type="entry name" value="BTB"/>
    <property type="match status" value="1"/>
</dbReference>
<evidence type="ECO:0000313" key="2">
    <source>
        <dbReference type="EMBL" id="KAJ7350461.1"/>
    </source>
</evidence>
<feature type="domain" description="BTB" evidence="1">
    <location>
        <begin position="27"/>
        <end position="100"/>
    </location>
</feature>
<evidence type="ECO:0000313" key="3">
    <source>
        <dbReference type="Proteomes" id="UP001218218"/>
    </source>
</evidence>
<dbReference type="CDD" id="cd18186">
    <property type="entry name" value="BTB_POZ_ZBTB_KLHL-like"/>
    <property type="match status" value="1"/>
</dbReference>
<sequence>MSSPTAKRQRTEEPGPPFFTRSDIWYTDGSVVLQAHTTQFRVHWGILSQHSSFFREIQGLPQPNDQPTVDGCPIVELPDDVVDVEHLLRALYNPKIAYQPLLPLPMIAALIRLGRKYDFRDLLDSAVDRVVQDSPKTLAEYDALVGDGAWSLKHIVAHSGLRFDLAVLAEENNILSALPFAYYRATSLGLDRLLGGITRPDGTLASLPPVHLHRCIQGREKLLHAQYRNENTYGWLRGWDGTACVGPAGQCARIREILSHKYLDTVTVRAFQKLKDGTLEHFCLGCRSRISELQEAGRKKMWEELPGYFGLPPWEELKNNP</sequence>
<dbReference type="AlphaFoldDB" id="A0AAD7A6Y8"/>
<name>A0AAD7A6Y8_9AGAR</name>
<dbReference type="Proteomes" id="UP001218218">
    <property type="component" value="Unassembled WGS sequence"/>
</dbReference>
<organism evidence="2 3">
    <name type="scientific">Mycena albidolilacea</name>
    <dbReference type="NCBI Taxonomy" id="1033008"/>
    <lineage>
        <taxon>Eukaryota</taxon>
        <taxon>Fungi</taxon>
        <taxon>Dikarya</taxon>
        <taxon>Basidiomycota</taxon>
        <taxon>Agaricomycotina</taxon>
        <taxon>Agaricomycetes</taxon>
        <taxon>Agaricomycetidae</taxon>
        <taxon>Agaricales</taxon>
        <taxon>Marasmiineae</taxon>
        <taxon>Mycenaceae</taxon>
        <taxon>Mycena</taxon>
    </lineage>
</organism>
<dbReference type="Pfam" id="PF00651">
    <property type="entry name" value="BTB"/>
    <property type="match status" value="1"/>
</dbReference>
<keyword evidence="3" id="KW-1185">Reference proteome</keyword>
<protein>
    <recommendedName>
        <fullName evidence="1">BTB domain-containing protein</fullName>
    </recommendedName>
</protein>
<dbReference type="EMBL" id="JARIHO010000014">
    <property type="protein sequence ID" value="KAJ7350461.1"/>
    <property type="molecule type" value="Genomic_DNA"/>
</dbReference>
<dbReference type="Gene3D" id="3.30.710.10">
    <property type="entry name" value="Potassium Channel Kv1.1, Chain A"/>
    <property type="match status" value="1"/>
</dbReference>
<dbReference type="InterPro" id="IPR011333">
    <property type="entry name" value="SKP1/BTB/POZ_sf"/>
</dbReference>
<dbReference type="PROSITE" id="PS50097">
    <property type="entry name" value="BTB"/>
    <property type="match status" value="1"/>
</dbReference>
<gene>
    <name evidence="2" type="ORF">DFH08DRAFT_695648</name>
</gene>
<comment type="caution">
    <text evidence="2">The sequence shown here is derived from an EMBL/GenBank/DDBJ whole genome shotgun (WGS) entry which is preliminary data.</text>
</comment>
<evidence type="ECO:0000259" key="1">
    <source>
        <dbReference type="PROSITE" id="PS50097"/>
    </source>
</evidence>